<sequence>MPAAAGGRRRQLVPVLVGLLTGLILAAVGAAFGGWLGWRGGGPLPSDADAVARVQRLVPQATVVKVDRWDHVFAYEEPGDGAGRVLVALVGNDDYNAGYVQVLLAGGDDAGTVAQMRHRLATEGWRVGASPWDDGVTARNGTLSITSYPATESGSPLLRSTGSGRIAVEVGRDEPARVWPFTLGGWVVGFVLGGALGVFTVRRLARMPRIAGTVVGIVGGGGLAALLPGTVLTTVDLVHSYAGLPDTVTPPAIWGAYMFFGIKALSLLGALAILVTTVLAAFMRYDVQKLR</sequence>
<feature type="transmembrane region" description="Helical" evidence="1">
    <location>
        <begin position="12"/>
        <end position="38"/>
    </location>
</feature>
<keyword evidence="1" id="KW-0472">Membrane</keyword>
<dbReference type="EMBL" id="BONU01000018">
    <property type="protein sequence ID" value="GIG74511.1"/>
    <property type="molecule type" value="Genomic_DNA"/>
</dbReference>
<reference evidence="2" key="1">
    <citation type="submission" date="2021-01" db="EMBL/GenBank/DDBJ databases">
        <title>Whole genome shotgun sequence of Planosporangium flavigriseum NBRC 105377.</title>
        <authorList>
            <person name="Komaki H."/>
            <person name="Tamura T."/>
        </authorList>
    </citation>
    <scope>NUCLEOTIDE SEQUENCE</scope>
    <source>
        <strain evidence="2">NBRC 105377</strain>
    </source>
</reference>
<feature type="transmembrane region" description="Helical" evidence="1">
    <location>
        <begin position="178"/>
        <end position="199"/>
    </location>
</feature>
<protein>
    <submittedName>
        <fullName evidence="2">Uncharacterized protein</fullName>
    </submittedName>
</protein>
<accession>A0A8J3LVT8</accession>
<feature type="transmembrane region" description="Helical" evidence="1">
    <location>
        <begin position="211"/>
        <end position="232"/>
    </location>
</feature>
<dbReference type="AlphaFoldDB" id="A0A8J3LVT8"/>
<dbReference type="Proteomes" id="UP000653674">
    <property type="component" value="Unassembled WGS sequence"/>
</dbReference>
<keyword evidence="1" id="KW-1133">Transmembrane helix</keyword>
<evidence type="ECO:0000256" key="1">
    <source>
        <dbReference type="SAM" id="Phobius"/>
    </source>
</evidence>
<proteinExistence type="predicted"/>
<gene>
    <name evidence="2" type="ORF">Pfl04_29150</name>
</gene>
<keyword evidence="1" id="KW-0812">Transmembrane</keyword>
<comment type="caution">
    <text evidence="2">The sequence shown here is derived from an EMBL/GenBank/DDBJ whole genome shotgun (WGS) entry which is preliminary data.</text>
</comment>
<feature type="transmembrane region" description="Helical" evidence="1">
    <location>
        <begin position="252"/>
        <end position="282"/>
    </location>
</feature>
<evidence type="ECO:0000313" key="3">
    <source>
        <dbReference type="Proteomes" id="UP000653674"/>
    </source>
</evidence>
<organism evidence="2 3">
    <name type="scientific">Planosporangium flavigriseum</name>
    <dbReference type="NCBI Taxonomy" id="373681"/>
    <lineage>
        <taxon>Bacteria</taxon>
        <taxon>Bacillati</taxon>
        <taxon>Actinomycetota</taxon>
        <taxon>Actinomycetes</taxon>
        <taxon>Micromonosporales</taxon>
        <taxon>Micromonosporaceae</taxon>
        <taxon>Planosporangium</taxon>
    </lineage>
</organism>
<name>A0A8J3LVT8_9ACTN</name>
<evidence type="ECO:0000313" key="2">
    <source>
        <dbReference type="EMBL" id="GIG74511.1"/>
    </source>
</evidence>
<keyword evidence="3" id="KW-1185">Reference proteome</keyword>